<dbReference type="Proteomes" id="UP000636949">
    <property type="component" value="Unassembled WGS sequence"/>
</dbReference>
<dbReference type="Gene3D" id="3.40.1010.10">
    <property type="entry name" value="Cobalt-precorrin-4 Transmethylase, Domain 1"/>
    <property type="match status" value="1"/>
</dbReference>
<keyword evidence="3" id="KW-1185">Reference proteome</keyword>
<dbReference type="GO" id="GO:0032259">
    <property type="term" value="P:methylation"/>
    <property type="evidence" value="ECO:0007669"/>
    <property type="project" value="UniProtKB-KW"/>
</dbReference>
<dbReference type="GO" id="GO:0008168">
    <property type="term" value="F:methyltransferase activity"/>
    <property type="evidence" value="ECO:0007669"/>
    <property type="project" value="UniProtKB-KW"/>
</dbReference>
<evidence type="ECO:0000259" key="1">
    <source>
        <dbReference type="Pfam" id="PF00590"/>
    </source>
</evidence>
<dbReference type="InterPro" id="IPR000878">
    <property type="entry name" value="4pyrrol_Mease"/>
</dbReference>
<sequence length="243" mass="27534">MKNLVIVGTGIKYFAHLTHEAVGYIKNSDIVLYLANEPLIEEYIEEEAQKCFNLSKLYFSGKPRQESYDNITSFVINTFKSYNNVCFAVYGHPTFCIDSTINTAMKSKDLDIKVTICPAISSLDCMFCDLMIDPCTLGYSVYEASSFIEKKPNINKNGYLILLQVGFIGNLNEIDYHNNNKKKLLELQEVLINAYGSNNLCYFYEASLYPSIEPISEKTTLENMNKCLTTSLSSLIIFPLEIS</sequence>
<keyword evidence="2" id="KW-0808">Transferase</keyword>
<feature type="domain" description="Tetrapyrrole methylase" evidence="1">
    <location>
        <begin position="4"/>
        <end position="136"/>
    </location>
</feature>
<comment type="caution">
    <text evidence="2">The sequence shown here is derived from an EMBL/GenBank/DDBJ whole genome shotgun (WGS) entry which is preliminary data.</text>
</comment>
<evidence type="ECO:0000313" key="2">
    <source>
        <dbReference type="EMBL" id="GGF99063.1"/>
    </source>
</evidence>
<evidence type="ECO:0000313" key="3">
    <source>
        <dbReference type="Proteomes" id="UP000636949"/>
    </source>
</evidence>
<protein>
    <submittedName>
        <fullName evidence="2">Methylase</fullName>
    </submittedName>
</protein>
<dbReference type="InterPro" id="IPR014777">
    <property type="entry name" value="4pyrrole_Mease_sub1"/>
</dbReference>
<keyword evidence="2" id="KW-0489">Methyltransferase</keyword>
<organism evidence="2 3">
    <name type="scientific">Cysteiniphilum litorale</name>
    <dbReference type="NCBI Taxonomy" id="2056700"/>
    <lineage>
        <taxon>Bacteria</taxon>
        <taxon>Pseudomonadati</taxon>
        <taxon>Pseudomonadota</taxon>
        <taxon>Gammaproteobacteria</taxon>
        <taxon>Thiotrichales</taxon>
        <taxon>Fastidiosibacteraceae</taxon>
        <taxon>Cysteiniphilum</taxon>
    </lineage>
</organism>
<dbReference type="RefSeq" id="WP_117003131.1">
    <property type="nucleotide sequence ID" value="NZ_BMJS01000016.1"/>
</dbReference>
<dbReference type="CDD" id="cd19916">
    <property type="entry name" value="OphMA_like"/>
    <property type="match status" value="1"/>
</dbReference>
<reference evidence="2" key="2">
    <citation type="submission" date="2020-09" db="EMBL/GenBank/DDBJ databases">
        <authorList>
            <person name="Sun Q."/>
            <person name="Zhou Y."/>
        </authorList>
    </citation>
    <scope>NUCLEOTIDE SEQUENCE</scope>
    <source>
        <strain evidence="2">CGMCC 1.15758</strain>
    </source>
</reference>
<dbReference type="InterPro" id="IPR035996">
    <property type="entry name" value="4pyrrol_Methylase_sf"/>
</dbReference>
<reference evidence="2" key="1">
    <citation type="journal article" date="2014" name="Int. J. Syst. Evol. Microbiol.">
        <title>Complete genome sequence of Corynebacterium casei LMG S-19264T (=DSM 44701T), isolated from a smear-ripened cheese.</title>
        <authorList>
            <consortium name="US DOE Joint Genome Institute (JGI-PGF)"/>
            <person name="Walter F."/>
            <person name="Albersmeier A."/>
            <person name="Kalinowski J."/>
            <person name="Ruckert C."/>
        </authorList>
    </citation>
    <scope>NUCLEOTIDE SEQUENCE</scope>
    <source>
        <strain evidence="2">CGMCC 1.15758</strain>
    </source>
</reference>
<name>A0A8J3E8X2_9GAMM</name>
<gene>
    <name evidence="2" type="ORF">GCM10010995_15420</name>
</gene>
<dbReference type="AlphaFoldDB" id="A0A8J3E8X2"/>
<dbReference type="EMBL" id="BMJS01000016">
    <property type="protein sequence ID" value="GGF99063.1"/>
    <property type="molecule type" value="Genomic_DNA"/>
</dbReference>
<accession>A0A8J3E8X2</accession>
<dbReference type="OrthoDB" id="1459304at2"/>
<dbReference type="Pfam" id="PF00590">
    <property type="entry name" value="TP_methylase"/>
    <property type="match status" value="1"/>
</dbReference>
<proteinExistence type="predicted"/>
<dbReference type="SUPFAM" id="SSF53790">
    <property type="entry name" value="Tetrapyrrole methylase"/>
    <property type="match status" value="1"/>
</dbReference>